<evidence type="ECO:0000313" key="2">
    <source>
        <dbReference type="Proteomes" id="UP000198822"/>
    </source>
</evidence>
<keyword evidence="2" id="KW-1185">Reference proteome</keyword>
<proteinExistence type="predicted"/>
<protein>
    <submittedName>
        <fullName evidence="1">Uncharacterized protein</fullName>
    </submittedName>
</protein>
<dbReference type="OrthoDB" id="7573292at2"/>
<dbReference type="EMBL" id="LT629695">
    <property type="protein sequence ID" value="SDH77234.1"/>
    <property type="molecule type" value="Genomic_DNA"/>
</dbReference>
<dbReference type="AlphaFoldDB" id="A0A1G8F546"/>
<dbReference type="RefSeq" id="WP_092505193.1">
    <property type="nucleotide sequence ID" value="NZ_LT629695.1"/>
</dbReference>
<reference evidence="2" key="1">
    <citation type="submission" date="2016-10" db="EMBL/GenBank/DDBJ databases">
        <authorList>
            <person name="Varghese N."/>
            <person name="Submissions S."/>
        </authorList>
    </citation>
    <scope>NUCLEOTIDE SEQUENCE [LARGE SCALE GENOMIC DNA]</scope>
    <source>
        <strain evidence="2">DSM 22002</strain>
    </source>
</reference>
<evidence type="ECO:0000313" key="1">
    <source>
        <dbReference type="EMBL" id="SDH77234.1"/>
    </source>
</evidence>
<name>A0A1G8F546_9MICO</name>
<sequence length="86" mass="8973">MTDAAPPTPATPPGSCPRCDAQGLEAGYLVDTNGSGRFDMQWATGEPREALFGGVKASRDAWSVAGLRCTGCGRLELFATTPTTPR</sequence>
<dbReference type="Proteomes" id="UP000198822">
    <property type="component" value="Chromosome I"/>
</dbReference>
<organism evidence="1 2">
    <name type="scientific">Agrococcus jejuensis</name>
    <dbReference type="NCBI Taxonomy" id="399736"/>
    <lineage>
        <taxon>Bacteria</taxon>
        <taxon>Bacillati</taxon>
        <taxon>Actinomycetota</taxon>
        <taxon>Actinomycetes</taxon>
        <taxon>Micrococcales</taxon>
        <taxon>Microbacteriaceae</taxon>
        <taxon>Agrococcus</taxon>
    </lineage>
</organism>
<accession>A0A1G8F546</accession>
<gene>
    <name evidence="1" type="ORF">SAMN04489720_2334</name>
</gene>